<reference evidence="2" key="1">
    <citation type="submission" date="2011-12" db="EMBL/GenBank/DDBJ databases">
        <title>Complete genome sequence of Streptomyces cattleya strain DSM 46488.</title>
        <authorList>
            <person name="Ou H.-Y."/>
            <person name="Li P."/>
            <person name="Zhao C."/>
            <person name="O'Hagan D."/>
            <person name="Deng Z."/>
        </authorList>
    </citation>
    <scope>NUCLEOTIDE SEQUENCE [LARGE SCALE GENOMIC DNA]</scope>
    <source>
        <strain evidence="2">ATCC 35852 / DSM 46488 / JCM 4925 / NBRC 14057 / NRRL 8057</strain>
    </source>
</reference>
<gene>
    <name evidence="1" type="ordered locus">SCATT_57300</name>
</gene>
<dbReference type="EMBL" id="CP003219">
    <property type="protein sequence ID" value="AEW98101.1"/>
    <property type="molecule type" value="Genomic_DNA"/>
</dbReference>
<evidence type="ECO:0000313" key="1">
    <source>
        <dbReference type="EMBL" id="AEW98101.1"/>
    </source>
</evidence>
<dbReference type="KEGG" id="scy:SCATT_57300"/>
<dbReference type="Proteomes" id="UP000007842">
    <property type="component" value="Chromosome"/>
</dbReference>
<name>G8WYH1_STREN</name>
<accession>G8WYH1</accession>
<keyword evidence="2" id="KW-1185">Reference proteome</keyword>
<evidence type="ECO:0000313" key="2">
    <source>
        <dbReference type="Proteomes" id="UP000007842"/>
    </source>
</evidence>
<proteinExistence type="predicted"/>
<dbReference type="HOGENOM" id="CLU_3277139_0_0_11"/>
<organism evidence="1 2">
    <name type="scientific">Streptantibioticus cattleyicolor (strain ATCC 35852 / DSM 46488 / JCM 4925 / NBRC 14057 / NRRL 8057)</name>
    <name type="common">Streptomyces cattleya</name>
    <dbReference type="NCBI Taxonomy" id="1003195"/>
    <lineage>
        <taxon>Bacteria</taxon>
        <taxon>Bacillati</taxon>
        <taxon>Actinomycetota</taxon>
        <taxon>Actinomycetes</taxon>
        <taxon>Kitasatosporales</taxon>
        <taxon>Streptomycetaceae</taxon>
        <taxon>Streptantibioticus</taxon>
    </lineage>
</organism>
<sequence length="41" mass="4684">MAVLLVSRSAVLPARCRLQRSWPGAGRPGQRTNYFPWLRKS</sequence>
<protein>
    <submittedName>
        <fullName evidence="1">Uncharacterized protein</fullName>
    </submittedName>
</protein>
<dbReference type="AlphaFoldDB" id="G8WYH1"/>